<organism evidence="1 2">
    <name type="scientific">Smittium culicis</name>
    <dbReference type="NCBI Taxonomy" id="133412"/>
    <lineage>
        <taxon>Eukaryota</taxon>
        <taxon>Fungi</taxon>
        <taxon>Fungi incertae sedis</taxon>
        <taxon>Zoopagomycota</taxon>
        <taxon>Kickxellomycotina</taxon>
        <taxon>Harpellomycetes</taxon>
        <taxon>Harpellales</taxon>
        <taxon>Legeriomycetaceae</taxon>
        <taxon>Smittium</taxon>
    </lineage>
</organism>
<name>A0A1R1XC71_9FUNG</name>
<sequence>MGTRKDKLDDLDIRLNNLATTCEGINSDKVIDQNKKDIYTRGHKKNEYNISGFGIFMKDNGNKILGEQIFSKKKKPDEGRKVESVYNYNRANLRNINSNKRIAECSKNRCRKNDGLLDRYTKLKEEMCASKNKIENLEKKLRVANNTICSLEEKIKSQTSNPDNKGYLFLKDEEFIPNSDRHIELGQYDNNDKYLCNSSNTVPGLEITDRSNNSIYLEESKFEKNNKSFYSDSPDQLNSNELKPLRRSSLFDIINDKDNGSIYDNEEKFASNIYSSRVGNFSNFQVGNGNRKRSATDISQYTSKNTTDEVMFNRIHKSGVSLGGDYELKLPPISEIYDIRGANLKKSDDGEKKSGEDECRDISEDFCCLKLKKAASYADRTNNFSEIKTTYTDALRKGYDDYSYRTRGEIEFPKDGLKSKKSIDDTEKMKA</sequence>
<protein>
    <submittedName>
        <fullName evidence="1">Uncharacterized protein</fullName>
    </submittedName>
</protein>
<evidence type="ECO:0000313" key="1">
    <source>
        <dbReference type="EMBL" id="OMJ12231.1"/>
    </source>
</evidence>
<dbReference type="Proteomes" id="UP000187429">
    <property type="component" value="Unassembled WGS sequence"/>
</dbReference>
<proteinExistence type="predicted"/>
<dbReference type="EMBL" id="LSSM01005667">
    <property type="protein sequence ID" value="OMJ12231.1"/>
    <property type="molecule type" value="Genomic_DNA"/>
</dbReference>
<evidence type="ECO:0000313" key="2">
    <source>
        <dbReference type="Proteomes" id="UP000187429"/>
    </source>
</evidence>
<reference evidence="2" key="1">
    <citation type="submission" date="2017-01" db="EMBL/GenBank/DDBJ databases">
        <authorList>
            <person name="Wang Y."/>
            <person name="White M."/>
            <person name="Kvist S."/>
            <person name="Moncalvo J.-M."/>
        </authorList>
    </citation>
    <scope>NUCLEOTIDE SEQUENCE [LARGE SCALE GENOMIC DNA]</scope>
    <source>
        <strain evidence="2">ID-206-W2</strain>
    </source>
</reference>
<comment type="caution">
    <text evidence="1">The sequence shown here is derived from an EMBL/GenBank/DDBJ whole genome shotgun (WGS) entry which is preliminary data.</text>
</comment>
<keyword evidence="2" id="KW-1185">Reference proteome</keyword>
<accession>A0A1R1XC71</accession>
<dbReference type="AlphaFoldDB" id="A0A1R1XC71"/>
<gene>
    <name evidence="1" type="ORF">AYI69_g9496</name>
</gene>